<dbReference type="InterPro" id="IPR022764">
    <property type="entry name" value="Peptidase_S54_rhomboid_dom"/>
</dbReference>
<dbReference type="PANTHER" id="PTHR22936">
    <property type="entry name" value="RHOMBOID-RELATED"/>
    <property type="match status" value="1"/>
</dbReference>
<dbReference type="EC" id="3.4.21.105" evidence="10"/>
<dbReference type="EMBL" id="ML992664">
    <property type="protein sequence ID" value="KAF2216242.1"/>
    <property type="molecule type" value="Genomic_DNA"/>
</dbReference>
<reference evidence="13" key="1">
    <citation type="journal article" date="2020" name="Stud. Mycol.">
        <title>101 Dothideomycetes genomes: a test case for predicting lifestyles and emergence of pathogens.</title>
        <authorList>
            <person name="Haridas S."/>
            <person name="Albert R."/>
            <person name="Binder M."/>
            <person name="Bloem J."/>
            <person name="Labutti K."/>
            <person name="Salamov A."/>
            <person name="Andreopoulos B."/>
            <person name="Baker S."/>
            <person name="Barry K."/>
            <person name="Bills G."/>
            <person name="Bluhm B."/>
            <person name="Cannon C."/>
            <person name="Castanera R."/>
            <person name="Culley D."/>
            <person name="Daum C."/>
            <person name="Ezra D."/>
            <person name="Gonzalez J."/>
            <person name="Henrissat B."/>
            <person name="Kuo A."/>
            <person name="Liang C."/>
            <person name="Lipzen A."/>
            <person name="Lutzoni F."/>
            <person name="Magnuson J."/>
            <person name="Mondo S."/>
            <person name="Nolan M."/>
            <person name="Ohm R."/>
            <person name="Pangilinan J."/>
            <person name="Park H.-J."/>
            <person name="Ramirez L."/>
            <person name="Alfaro M."/>
            <person name="Sun H."/>
            <person name="Tritt A."/>
            <person name="Yoshinaga Y."/>
            <person name="Zwiers L.-H."/>
            <person name="Turgeon B."/>
            <person name="Goodwin S."/>
            <person name="Spatafora J."/>
            <person name="Crous P."/>
            <person name="Grigoriev I."/>
        </authorList>
    </citation>
    <scope>NUCLEOTIDE SEQUENCE</scope>
    <source>
        <strain evidence="13">SCOH1-5</strain>
    </source>
</reference>
<dbReference type="AlphaFoldDB" id="A0A6A6FRX0"/>
<organism evidence="13 14">
    <name type="scientific">Cercospora zeae-maydis SCOH1-5</name>
    <dbReference type="NCBI Taxonomy" id="717836"/>
    <lineage>
        <taxon>Eukaryota</taxon>
        <taxon>Fungi</taxon>
        <taxon>Dikarya</taxon>
        <taxon>Ascomycota</taxon>
        <taxon>Pezizomycotina</taxon>
        <taxon>Dothideomycetes</taxon>
        <taxon>Dothideomycetidae</taxon>
        <taxon>Mycosphaerellales</taxon>
        <taxon>Mycosphaerellaceae</taxon>
        <taxon>Cercospora</taxon>
    </lineage>
</organism>
<comment type="catalytic activity">
    <reaction evidence="1 10">
        <text>Cleaves type-1 transmembrane domains using a catalytic dyad composed of serine and histidine that are contributed by different transmembrane domains.</text>
        <dbReference type="EC" id="3.4.21.105"/>
    </reaction>
</comment>
<feature type="transmembrane region" description="Helical" evidence="10">
    <location>
        <begin position="348"/>
        <end position="364"/>
    </location>
</feature>
<evidence type="ECO:0000256" key="3">
    <source>
        <dbReference type="ARBA" id="ARBA00009045"/>
    </source>
</evidence>
<dbReference type="Pfam" id="PF01694">
    <property type="entry name" value="Rhomboid"/>
    <property type="match status" value="1"/>
</dbReference>
<accession>A0A6A6FRX0</accession>
<keyword evidence="4 10" id="KW-0645">Protease</keyword>
<keyword evidence="14" id="KW-1185">Reference proteome</keyword>
<comment type="function">
    <text evidence="10">Serine protease involved in intramembrane proteolysis.</text>
</comment>
<feature type="compositionally biased region" description="Low complexity" evidence="11">
    <location>
        <begin position="1"/>
        <end position="18"/>
    </location>
</feature>
<keyword evidence="5 10" id="KW-0812">Transmembrane</keyword>
<feature type="transmembrane region" description="Helical" evidence="10">
    <location>
        <begin position="311"/>
        <end position="336"/>
    </location>
</feature>
<keyword evidence="8 10" id="KW-1133">Transmembrane helix</keyword>
<dbReference type="Gene3D" id="1.20.1540.10">
    <property type="entry name" value="Rhomboid-like"/>
    <property type="match status" value="1"/>
</dbReference>
<dbReference type="InterPro" id="IPR035952">
    <property type="entry name" value="Rhomboid-like_sf"/>
</dbReference>
<keyword evidence="6 10" id="KW-0378">Hydrolase</keyword>
<feature type="transmembrane region" description="Helical" evidence="10">
    <location>
        <begin position="282"/>
        <end position="305"/>
    </location>
</feature>
<evidence type="ECO:0000313" key="13">
    <source>
        <dbReference type="EMBL" id="KAF2216242.1"/>
    </source>
</evidence>
<evidence type="ECO:0000256" key="11">
    <source>
        <dbReference type="SAM" id="MobiDB-lite"/>
    </source>
</evidence>
<sequence>MAAHDYYTNNNHDYYNATPYDNYSYRNDSPLPPVPQQPQSPLDDRTGPYAHHSPQQSYLSASGRSHHDGDPFDDGNAIPLNGRKPNKYDSANTISPVLPHEQDDPFVRDADPRKKKRRTDRFAPGQKQGWFKGRITWMVFILTLAQIVVFVVELIRNGVLTGTPIATKPSFNPMIGPSQYVLINMGARYQPCMHSMPGVQDSAVPISWPCPNATATTGDSVTCQLSDLCGFNPDQNPRVKGSLDKGPVPNQWWRFVVPIFLHAGIIHIGFNMLLQLTLGRDVELLIGSVRFAILYFASGIFGFILGGNFAATGIASTGASGSLFGILAITLLDLLYTWKERVSPVKDLMFILVDVVIAFVLGLLPGLDNFSHIGGFLMGLVLGICLLRSPTAIGQRTSDPMYTHVADQNDRNATLKALVKDPVGHFKGRKGVWWAWWLVRAAALVGALIAFILLLKNFYVWRGGCSWCKYLSCLPIKVGSTDWCRIGNLDFTSTATNSTSKRSLLELTRDVFELQN</sequence>
<evidence type="ECO:0000256" key="1">
    <source>
        <dbReference type="ARBA" id="ARBA00000156"/>
    </source>
</evidence>
<evidence type="ECO:0000256" key="6">
    <source>
        <dbReference type="ARBA" id="ARBA00022801"/>
    </source>
</evidence>
<dbReference type="GO" id="GO:0016020">
    <property type="term" value="C:membrane"/>
    <property type="evidence" value="ECO:0007669"/>
    <property type="project" value="UniProtKB-SubCell"/>
</dbReference>
<feature type="compositionally biased region" description="Basic and acidic residues" evidence="11">
    <location>
        <begin position="100"/>
        <end position="112"/>
    </location>
</feature>
<comment type="similarity">
    <text evidence="3 10">Belongs to the peptidase S54 family.</text>
</comment>
<evidence type="ECO:0000256" key="2">
    <source>
        <dbReference type="ARBA" id="ARBA00004141"/>
    </source>
</evidence>
<dbReference type="InterPro" id="IPR002610">
    <property type="entry name" value="Peptidase_S54_rhomboid-like"/>
</dbReference>
<dbReference type="OrthoDB" id="2146116at2759"/>
<evidence type="ECO:0000256" key="5">
    <source>
        <dbReference type="ARBA" id="ARBA00022692"/>
    </source>
</evidence>
<dbReference type="Proteomes" id="UP000799539">
    <property type="component" value="Unassembled WGS sequence"/>
</dbReference>
<keyword evidence="7 10" id="KW-0720">Serine protease</keyword>
<evidence type="ECO:0000259" key="12">
    <source>
        <dbReference type="Pfam" id="PF01694"/>
    </source>
</evidence>
<dbReference type="GO" id="GO:0004252">
    <property type="term" value="F:serine-type endopeptidase activity"/>
    <property type="evidence" value="ECO:0007669"/>
    <property type="project" value="InterPro"/>
</dbReference>
<evidence type="ECO:0000256" key="10">
    <source>
        <dbReference type="RuleBase" id="RU362115"/>
    </source>
</evidence>
<dbReference type="GO" id="GO:0006508">
    <property type="term" value="P:proteolysis"/>
    <property type="evidence" value="ECO:0007669"/>
    <property type="project" value="UniProtKB-KW"/>
</dbReference>
<dbReference type="SUPFAM" id="SSF144091">
    <property type="entry name" value="Rhomboid-like"/>
    <property type="match status" value="1"/>
</dbReference>
<gene>
    <name evidence="13" type="ORF">CERZMDRAFT_33807</name>
</gene>
<keyword evidence="9 10" id="KW-0472">Membrane</keyword>
<feature type="transmembrane region" description="Helical" evidence="10">
    <location>
        <begin position="434"/>
        <end position="455"/>
    </location>
</feature>
<evidence type="ECO:0000256" key="9">
    <source>
        <dbReference type="ARBA" id="ARBA00023136"/>
    </source>
</evidence>
<name>A0A6A6FRX0_9PEZI</name>
<evidence type="ECO:0000313" key="14">
    <source>
        <dbReference type="Proteomes" id="UP000799539"/>
    </source>
</evidence>
<feature type="compositionally biased region" description="Polar residues" evidence="11">
    <location>
        <begin position="53"/>
        <end position="63"/>
    </location>
</feature>
<evidence type="ECO:0000256" key="4">
    <source>
        <dbReference type="ARBA" id="ARBA00022670"/>
    </source>
</evidence>
<dbReference type="PANTHER" id="PTHR22936:SF69">
    <property type="entry name" value="RHOMBOID-LIKE PROTEIN"/>
    <property type="match status" value="1"/>
</dbReference>
<feature type="transmembrane region" description="Helical" evidence="10">
    <location>
        <begin position="135"/>
        <end position="155"/>
    </location>
</feature>
<evidence type="ECO:0000256" key="8">
    <source>
        <dbReference type="ARBA" id="ARBA00022989"/>
    </source>
</evidence>
<feature type="domain" description="Peptidase S54 rhomboid" evidence="12">
    <location>
        <begin position="250"/>
        <end position="388"/>
    </location>
</feature>
<comment type="subcellular location">
    <subcellularLocation>
        <location evidence="2 10">Membrane</location>
        <topology evidence="2 10">Multi-pass membrane protein</topology>
    </subcellularLocation>
</comment>
<evidence type="ECO:0000256" key="7">
    <source>
        <dbReference type="ARBA" id="ARBA00022825"/>
    </source>
</evidence>
<feature type="region of interest" description="Disordered" evidence="11">
    <location>
        <begin position="1"/>
        <end position="122"/>
    </location>
</feature>
<protein>
    <recommendedName>
        <fullName evidence="10">Rhomboid-type serine protease</fullName>
        <ecNumber evidence="10">3.4.21.105</ecNumber>
    </recommendedName>
</protein>
<feature type="transmembrane region" description="Helical" evidence="10">
    <location>
        <begin position="252"/>
        <end position="270"/>
    </location>
</feature>
<comment type="caution">
    <text evidence="10">Lacks conserved residue(s) required for the propagation of feature annotation.</text>
</comment>
<proteinExistence type="inferred from homology"/>